<keyword evidence="1" id="KW-0678">Repressor</keyword>
<dbReference type="OrthoDB" id="9802039at2"/>
<evidence type="ECO:0000256" key="3">
    <source>
        <dbReference type="ARBA" id="ARBA00023125"/>
    </source>
</evidence>
<dbReference type="EMBL" id="QURH01000018">
    <property type="protein sequence ID" value="RFU43430.1"/>
    <property type="molecule type" value="Genomic_DNA"/>
</dbReference>
<dbReference type="GO" id="GO:0003700">
    <property type="term" value="F:DNA-binding transcription factor activity"/>
    <property type="evidence" value="ECO:0007669"/>
    <property type="project" value="InterPro"/>
</dbReference>
<feature type="domain" description="HTH merR-type" evidence="5">
    <location>
        <begin position="8"/>
        <end position="76"/>
    </location>
</feature>
<dbReference type="SMART" id="SM00422">
    <property type="entry name" value="HTH_MERR"/>
    <property type="match status" value="1"/>
</dbReference>
<dbReference type="Proteomes" id="UP000261811">
    <property type="component" value="Unassembled WGS sequence"/>
</dbReference>
<reference evidence="6 7" key="1">
    <citation type="submission" date="2018-08" db="EMBL/GenBank/DDBJ databases">
        <title>Actinomadura jelena sp. nov., a novel Actinomycete isolated from soil in Chad.</title>
        <authorList>
            <person name="Shi L."/>
        </authorList>
    </citation>
    <scope>NUCLEOTIDE SEQUENCE [LARGE SCALE GENOMIC DNA]</scope>
    <source>
        <strain evidence="6 7">NEAU-G17</strain>
    </source>
</reference>
<dbReference type="PRINTS" id="PR00040">
    <property type="entry name" value="HTHMERR"/>
</dbReference>
<keyword evidence="7" id="KW-1185">Reference proteome</keyword>
<dbReference type="PANTHER" id="PTHR30204:SF69">
    <property type="entry name" value="MERR-FAMILY TRANSCRIPTIONAL REGULATOR"/>
    <property type="match status" value="1"/>
</dbReference>
<dbReference type="InterPro" id="IPR000551">
    <property type="entry name" value="MerR-type_HTH_dom"/>
</dbReference>
<name>A0A372JTZ4_9ACTN</name>
<keyword evidence="3" id="KW-0238">DNA-binding</keyword>
<organism evidence="6 7">
    <name type="scientific">Actinomadura logoneensis</name>
    <dbReference type="NCBI Taxonomy" id="2293572"/>
    <lineage>
        <taxon>Bacteria</taxon>
        <taxon>Bacillati</taxon>
        <taxon>Actinomycetota</taxon>
        <taxon>Actinomycetes</taxon>
        <taxon>Streptosporangiales</taxon>
        <taxon>Thermomonosporaceae</taxon>
        <taxon>Actinomadura</taxon>
    </lineage>
</organism>
<dbReference type="Gene3D" id="1.10.1660.10">
    <property type="match status" value="1"/>
</dbReference>
<dbReference type="PANTHER" id="PTHR30204">
    <property type="entry name" value="REDOX-CYCLING DRUG-SENSING TRANSCRIPTIONAL ACTIVATOR SOXR"/>
    <property type="match status" value="1"/>
</dbReference>
<dbReference type="PROSITE" id="PS50937">
    <property type="entry name" value="HTH_MERR_2"/>
    <property type="match status" value="1"/>
</dbReference>
<evidence type="ECO:0000256" key="4">
    <source>
        <dbReference type="ARBA" id="ARBA00023163"/>
    </source>
</evidence>
<evidence type="ECO:0000313" key="6">
    <source>
        <dbReference type="EMBL" id="RFU43430.1"/>
    </source>
</evidence>
<proteinExistence type="predicted"/>
<dbReference type="CDD" id="cd00592">
    <property type="entry name" value="HTH_MerR-like"/>
    <property type="match status" value="1"/>
</dbReference>
<sequence length="149" mass="16165">MKSSGPGSMTIGDVAGRFGLATHVLRHWEAEGLLSPARDAGGRRRYTEADVTRVAVILRAKQAGLSLEVIRVMITEPARRHFVLRGEAEALRGRIAAAQESLALMECALGCDHEDVMECPHFHRALAEQSAAFSGRMEGVGRGEDVRTD</sequence>
<dbReference type="GO" id="GO:0003677">
    <property type="term" value="F:DNA binding"/>
    <property type="evidence" value="ECO:0007669"/>
    <property type="project" value="UniProtKB-KW"/>
</dbReference>
<evidence type="ECO:0000259" key="5">
    <source>
        <dbReference type="PROSITE" id="PS50937"/>
    </source>
</evidence>
<dbReference type="AlphaFoldDB" id="A0A372JTZ4"/>
<dbReference type="InterPro" id="IPR009061">
    <property type="entry name" value="DNA-bd_dom_put_sf"/>
</dbReference>
<comment type="caution">
    <text evidence="6">The sequence shown here is derived from an EMBL/GenBank/DDBJ whole genome shotgun (WGS) entry which is preliminary data.</text>
</comment>
<evidence type="ECO:0000256" key="2">
    <source>
        <dbReference type="ARBA" id="ARBA00023015"/>
    </source>
</evidence>
<evidence type="ECO:0000313" key="7">
    <source>
        <dbReference type="Proteomes" id="UP000261811"/>
    </source>
</evidence>
<keyword evidence="4" id="KW-0804">Transcription</keyword>
<evidence type="ECO:0000256" key="1">
    <source>
        <dbReference type="ARBA" id="ARBA00022491"/>
    </source>
</evidence>
<dbReference type="InterPro" id="IPR047057">
    <property type="entry name" value="MerR_fam"/>
</dbReference>
<protein>
    <submittedName>
        <fullName evidence="6">MerR family transcriptional regulator</fullName>
    </submittedName>
</protein>
<keyword evidence="2" id="KW-0805">Transcription regulation</keyword>
<dbReference type="Pfam" id="PF13411">
    <property type="entry name" value="MerR_1"/>
    <property type="match status" value="1"/>
</dbReference>
<dbReference type="SUPFAM" id="SSF46955">
    <property type="entry name" value="Putative DNA-binding domain"/>
    <property type="match status" value="1"/>
</dbReference>
<accession>A0A372JTZ4</accession>
<gene>
    <name evidence="6" type="ORF">DZF91_01205</name>
</gene>